<accession>A0A132NNT0</accession>
<dbReference type="GO" id="GO:0017116">
    <property type="term" value="F:single-stranded DNA helicase activity"/>
    <property type="evidence" value="ECO:0007669"/>
    <property type="project" value="TreeGrafter"/>
</dbReference>
<dbReference type="PANTHER" id="PTHR11630:SF46">
    <property type="entry name" value="DNA REPLICATION LICENSING FACTOR MCM3-RELATED"/>
    <property type="match status" value="1"/>
</dbReference>
<dbReference type="InterPro" id="IPR041562">
    <property type="entry name" value="MCM_lid"/>
</dbReference>
<dbReference type="InterPro" id="IPR033762">
    <property type="entry name" value="MCM_OB"/>
</dbReference>
<dbReference type="GO" id="GO:0000727">
    <property type="term" value="P:double-strand break repair via break-induced replication"/>
    <property type="evidence" value="ECO:0007669"/>
    <property type="project" value="TreeGrafter"/>
</dbReference>
<dbReference type="InterPro" id="IPR012340">
    <property type="entry name" value="NA-bd_OB-fold"/>
</dbReference>
<dbReference type="Gene3D" id="3.40.50.300">
    <property type="entry name" value="P-loop containing nucleotide triphosphate hydrolases"/>
    <property type="match status" value="2"/>
</dbReference>
<dbReference type="OrthoDB" id="1882346at2759"/>
<evidence type="ECO:0000256" key="1">
    <source>
        <dbReference type="ARBA" id="ARBA00012551"/>
    </source>
</evidence>
<evidence type="ECO:0000256" key="4">
    <source>
        <dbReference type="ARBA" id="ARBA00023125"/>
    </source>
</evidence>
<organism evidence="8 9">
    <name type="scientific">Giardia duodenalis assemblage B</name>
    <dbReference type="NCBI Taxonomy" id="1394984"/>
    <lineage>
        <taxon>Eukaryota</taxon>
        <taxon>Metamonada</taxon>
        <taxon>Diplomonadida</taxon>
        <taxon>Hexamitidae</taxon>
        <taxon>Giardiinae</taxon>
        <taxon>Giardia</taxon>
    </lineage>
</organism>
<dbReference type="Proteomes" id="UP000070089">
    <property type="component" value="Unassembled WGS sequence"/>
</dbReference>
<dbReference type="InterPro" id="IPR031327">
    <property type="entry name" value="MCM"/>
</dbReference>
<dbReference type="AlphaFoldDB" id="A0A132NNT0"/>
<keyword evidence="4 5" id="KW-0238">DNA-binding</keyword>
<comment type="similarity">
    <text evidence="5">Belongs to the MCM family.</text>
</comment>
<dbReference type="InterPro" id="IPR001208">
    <property type="entry name" value="MCM_dom"/>
</dbReference>
<feature type="domain" description="MCM C-terminal AAA(+) ATPase" evidence="7">
    <location>
        <begin position="362"/>
        <end position="566"/>
    </location>
</feature>
<feature type="compositionally biased region" description="Polar residues" evidence="6">
    <location>
        <begin position="847"/>
        <end position="860"/>
    </location>
</feature>
<dbReference type="GO" id="GO:1902975">
    <property type="term" value="P:mitotic DNA replication initiation"/>
    <property type="evidence" value="ECO:0007669"/>
    <property type="project" value="TreeGrafter"/>
</dbReference>
<dbReference type="Pfam" id="PF17207">
    <property type="entry name" value="MCM_OB"/>
    <property type="match status" value="1"/>
</dbReference>
<dbReference type="GO" id="GO:0006271">
    <property type="term" value="P:DNA strand elongation involved in DNA replication"/>
    <property type="evidence" value="ECO:0007669"/>
    <property type="project" value="TreeGrafter"/>
</dbReference>
<evidence type="ECO:0000256" key="5">
    <source>
        <dbReference type="RuleBase" id="RU004070"/>
    </source>
</evidence>
<evidence type="ECO:0000256" key="3">
    <source>
        <dbReference type="ARBA" id="ARBA00022840"/>
    </source>
</evidence>
<protein>
    <recommendedName>
        <fullName evidence="1">DNA helicase</fullName>
        <ecNumber evidence="1">3.6.4.12</ecNumber>
    </recommendedName>
</protein>
<dbReference type="InterPro" id="IPR003593">
    <property type="entry name" value="AAA+_ATPase"/>
</dbReference>
<evidence type="ECO:0000256" key="2">
    <source>
        <dbReference type="ARBA" id="ARBA00022741"/>
    </source>
</evidence>
<dbReference type="EC" id="3.6.4.12" evidence="1"/>
<dbReference type="Pfam" id="PF17855">
    <property type="entry name" value="MCM_lid"/>
    <property type="match status" value="1"/>
</dbReference>
<dbReference type="PROSITE" id="PS50051">
    <property type="entry name" value="MCM_2"/>
    <property type="match status" value="1"/>
</dbReference>
<evidence type="ECO:0000313" key="9">
    <source>
        <dbReference type="Proteomes" id="UP000070089"/>
    </source>
</evidence>
<dbReference type="InterPro" id="IPR018525">
    <property type="entry name" value="MCM_CS"/>
</dbReference>
<reference evidence="8 9" key="1">
    <citation type="journal article" date="2015" name="Mol. Biochem. Parasitol.">
        <title>Identification of polymorphic genes for use in assemblage B genotyping assays through comparative genomics of multiple assemblage B Giardia duodenalis isolates.</title>
        <authorList>
            <person name="Wielinga C."/>
            <person name="Thompson R.C."/>
            <person name="Monis P."/>
            <person name="Ryan U."/>
        </authorList>
    </citation>
    <scope>NUCLEOTIDE SEQUENCE [LARGE SCALE GENOMIC DNA]</scope>
    <source>
        <strain evidence="8 9">BAH15c1</strain>
    </source>
</reference>
<evidence type="ECO:0000256" key="6">
    <source>
        <dbReference type="SAM" id="MobiDB-lite"/>
    </source>
</evidence>
<dbReference type="VEuPathDB" id="GiardiaDB:QR46_4395"/>
<dbReference type="PROSITE" id="PS00847">
    <property type="entry name" value="MCM_1"/>
    <property type="match status" value="1"/>
</dbReference>
<feature type="region of interest" description="Disordered" evidence="6">
    <location>
        <begin position="831"/>
        <end position="872"/>
    </location>
</feature>
<gene>
    <name evidence="8" type="ORF">QR46_4395</name>
</gene>
<dbReference type="FunFam" id="3.40.50.300:FF:003973">
    <property type="entry name" value="MCM3"/>
    <property type="match status" value="1"/>
</dbReference>
<dbReference type="GO" id="GO:0003697">
    <property type="term" value="F:single-stranded DNA binding"/>
    <property type="evidence" value="ECO:0007669"/>
    <property type="project" value="TreeGrafter"/>
</dbReference>
<dbReference type="SUPFAM" id="SSF52540">
    <property type="entry name" value="P-loop containing nucleoside triphosphate hydrolases"/>
    <property type="match status" value="1"/>
</dbReference>
<comment type="caution">
    <text evidence="8">The sequence shown here is derived from an EMBL/GenBank/DDBJ whole genome shotgun (WGS) entry which is preliminary data.</text>
</comment>
<dbReference type="GO" id="GO:0005634">
    <property type="term" value="C:nucleus"/>
    <property type="evidence" value="ECO:0007669"/>
    <property type="project" value="TreeGrafter"/>
</dbReference>
<dbReference type="Gene3D" id="2.40.50.140">
    <property type="entry name" value="Nucleic acid-binding proteins"/>
    <property type="match status" value="1"/>
</dbReference>
<dbReference type="SMART" id="SM00350">
    <property type="entry name" value="MCM"/>
    <property type="match status" value="1"/>
</dbReference>
<dbReference type="PANTHER" id="PTHR11630">
    <property type="entry name" value="DNA REPLICATION LICENSING FACTOR MCM FAMILY MEMBER"/>
    <property type="match status" value="1"/>
</dbReference>
<evidence type="ECO:0000313" key="8">
    <source>
        <dbReference type="EMBL" id="KWX11641.1"/>
    </source>
</evidence>
<dbReference type="EMBL" id="JXTI01000167">
    <property type="protein sequence ID" value="KWX11641.1"/>
    <property type="molecule type" value="Genomic_DNA"/>
</dbReference>
<dbReference type="SUPFAM" id="SSF50249">
    <property type="entry name" value="Nucleic acid-binding proteins"/>
    <property type="match status" value="1"/>
</dbReference>
<evidence type="ECO:0000259" key="7">
    <source>
        <dbReference type="PROSITE" id="PS50051"/>
    </source>
</evidence>
<dbReference type="Pfam" id="PF00493">
    <property type="entry name" value="MCM"/>
    <property type="match status" value="1"/>
</dbReference>
<dbReference type="GO" id="GO:0042555">
    <property type="term" value="C:MCM complex"/>
    <property type="evidence" value="ECO:0007669"/>
    <property type="project" value="TreeGrafter"/>
</dbReference>
<name>A0A132NNT0_GIAIN</name>
<keyword evidence="3 5" id="KW-0067">ATP-binding</keyword>
<dbReference type="PRINTS" id="PR01657">
    <property type="entry name" value="MCMFAMILY"/>
</dbReference>
<sequence length="946" mass="104342">MLKKQGLRLSAKFYYYTMQPYAAALEEISRFENEFSYISRQFLASRSGSAPSPTVELNMTKIREMSPTLFVEIIQTPYLYIPAIEEHINSNHYTGGHAQRVSVLLTGDVTADHTVLPRTLNSACLKQLFKVTGIVTKLIAPRPSISRLIEFQPGTGTFLETMYEDPYTTIAPESMRGFILRQHSMLFTEGEVGPVTGEASTENPSFLTLGAPGSSPSDSRLHRVSTTQATVREYGLSLFDSVQKILVQDHPEFVPSGRLPRSIPVILRNHLIDKCKSGDLVEILGIFNPSVHHRAGETSSTKSSSIGNFILALSITVLERTPIRHISTAEEHVIRFLKRCTDISRWMRHKNSTQLISLSGYAFDVLTASFAPAIYGHWIVKRGIVLQLLQGVPREFSSSSRIRGDINILLIGDPGSAKSQMLRVVKQLVPVSVQTTGRGSSGVGLTAAVVIDGTTGERRLDPGAAVLADRGVLLIDEFDKVDADDRALLHEALEQQSISISKAGLHCTLNARCSVLAAANPIYGFFDPKRSFAENIALPDSLLSRYDLVFLVRDDHAMDNKIASHVLLNHMTSMSLDALKAAQEQRKTLEQGIEESLAELMKQDTNVIPGDKCIDIYIRNKLAYEEESSSGNTSHRDKCYDMYKDQELMLDNNELITFLKSATQKAATGQGNSESTTDSSTPLSFNLMSPLYFQGANDEIHQIYIERLESTWNSDVYTVNKARALLSHGFLRDIIKYARSLNRSGPYLSERAVKQVSKCYTDLRQRATNARRHPPNIPVTARVLESLIRLATALAKISFPPREVEPEDVIEAYILLVVCIYNEKEESVRGAVSNADVPDGGDHLSGNPPSSVQNAESSSGPRDVSGDGDGSIDPGIYSTVVRAISAYTEENGVTAVHLSDFIPWMKARCRSSSVQEPTDSQIDVAIAKLVDDQTALLEDGILFILT</sequence>
<dbReference type="SMART" id="SM00382">
    <property type="entry name" value="AAA"/>
    <property type="match status" value="1"/>
</dbReference>
<dbReference type="GO" id="GO:0005524">
    <property type="term" value="F:ATP binding"/>
    <property type="evidence" value="ECO:0007669"/>
    <property type="project" value="UniProtKB-KW"/>
</dbReference>
<keyword evidence="2 5" id="KW-0547">Nucleotide-binding</keyword>
<proteinExistence type="inferred from homology"/>
<dbReference type="InterPro" id="IPR027417">
    <property type="entry name" value="P-loop_NTPase"/>
</dbReference>